<dbReference type="Gene3D" id="3.40.50.150">
    <property type="entry name" value="Vaccinia Virus protein VP39"/>
    <property type="match status" value="1"/>
</dbReference>
<dbReference type="InterPro" id="IPR017985">
    <property type="entry name" value="MeTrfase_CN4_CS"/>
</dbReference>
<evidence type="ECO:0000256" key="8">
    <source>
        <dbReference type="RuleBase" id="RU362026"/>
    </source>
</evidence>
<proteinExistence type="inferred from homology"/>
<keyword evidence="6" id="KW-0238">DNA-binding</keyword>
<evidence type="ECO:0000259" key="9">
    <source>
        <dbReference type="Pfam" id="PF01555"/>
    </source>
</evidence>
<keyword evidence="3 10" id="KW-0808">Transferase</keyword>
<dbReference type="InterPro" id="IPR002941">
    <property type="entry name" value="DNA_methylase_N4/N6"/>
</dbReference>
<comment type="caution">
    <text evidence="10">The sequence shown here is derived from an EMBL/GenBank/DDBJ whole genome shotgun (WGS) entry which is preliminary data.</text>
</comment>
<comment type="catalytic activity">
    <reaction evidence="7 8">
        <text>a 2'-deoxycytidine in DNA + S-adenosyl-L-methionine = an N(4)-methyl-2'-deoxycytidine in DNA + S-adenosyl-L-homocysteine + H(+)</text>
        <dbReference type="Rhea" id="RHEA:16857"/>
        <dbReference type="Rhea" id="RHEA-COMP:11369"/>
        <dbReference type="Rhea" id="RHEA-COMP:13674"/>
        <dbReference type="ChEBI" id="CHEBI:15378"/>
        <dbReference type="ChEBI" id="CHEBI:57856"/>
        <dbReference type="ChEBI" id="CHEBI:59789"/>
        <dbReference type="ChEBI" id="CHEBI:85452"/>
        <dbReference type="ChEBI" id="CHEBI:137933"/>
        <dbReference type="EC" id="2.1.1.113"/>
    </reaction>
</comment>
<reference evidence="10 11" key="1">
    <citation type="journal article" date="2014" name="PLoS Genet.">
        <title>Phylogenetically driven sequencing of extremely halophilic archaea reveals strategies for static and dynamic osmo-response.</title>
        <authorList>
            <person name="Becker E.A."/>
            <person name="Seitzer P.M."/>
            <person name="Tritt A."/>
            <person name="Larsen D."/>
            <person name="Krusor M."/>
            <person name="Yao A.I."/>
            <person name="Wu D."/>
            <person name="Madern D."/>
            <person name="Eisen J.A."/>
            <person name="Darling A.E."/>
            <person name="Facciotti M.T."/>
        </authorList>
    </citation>
    <scope>NUCLEOTIDE SEQUENCE [LARGE SCALE GENOMIC DNA]</scope>
    <source>
        <strain evidence="10 11">DSM 14210</strain>
    </source>
</reference>
<dbReference type="InterPro" id="IPR001091">
    <property type="entry name" value="RM_Methyltransferase"/>
</dbReference>
<keyword evidence="4 8" id="KW-0949">S-adenosyl-L-methionine</keyword>
<dbReference type="AlphaFoldDB" id="M0DYG6"/>
<dbReference type="GO" id="GO:0015667">
    <property type="term" value="F:site-specific DNA-methyltransferase (cytosine-N4-specific) activity"/>
    <property type="evidence" value="ECO:0007669"/>
    <property type="project" value="UniProtKB-EC"/>
</dbReference>
<dbReference type="InterPro" id="IPR029063">
    <property type="entry name" value="SAM-dependent_MTases_sf"/>
</dbReference>
<dbReference type="OrthoDB" id="38200at2157"/>
<sequence length="260" mass="29655">MPELDDFSDLDVYWSSSEEMAEVEDGSVQSVITSPPYWDLKDYGHEEQIGTADESYERYHDRLDRVWSECYDVLREDGTMWIVVDTVMERGDLKLLPYHIAERAEDVGFLLQDMVVWHKPTAIAGMTDRNVVNKKEYVVYLSKSKDHKFDDEDREHGLEDPAVSEGERLGNLWRHPVKRGSVGTNVLHKAPYPASLTDRIVKVSTDEGDTVLDPFLGSGTTAKSALRLQRECIGYELNEDFDDVIADRLSGLTQQSLTDF</sequence>
<dbReference type="GO" id="GO:0009307">
    <property type="term" value="P:DNA restriction-modification system"/>
    <property type="evidence" value="ECO:0007669"/>
    <property type="project" value="UniProtKB-KW"/>
</dbReference>
<gene>
    <name evidence="10" type="ORF">C472_03024</name>
</gene>
<dbReference type="GO" id="GO:0032259">
    <property type="term" value="P:methylation"/>
    <property type="evidence" value="ECO:0007669"/>
    <property type="project" value="UniProtKB-KW"/>
</dbReference>
<dbReference type="EC" id="2.1.1.113" evidence="8"/>
<organism evidence="10 11">
    <name type="scientific">Halorubrum tebenquichense DSM 14210</name>
    <dbReference type="NCBI Taxonomy" id="1227485"/>
    <lineage>
        <taxon>Archaea</taxon>
        <taxon>Methanobacteriati</taxon>
        <taxon>Methanobacteriota</taxon>
        <taxon>Stenosarchaea group</taxon>
        <taxon>Halobacteria</taxon>
        <taxon>Halobacteriales</taxon>
        <taxon>Haloferacaceae</taxon>
        <taxon>Halorubrum</taxon>
    </lineage>
</organism>
<keyword evidence="11" id="KW-1185">Reference proteome</keyword>
<feature type="domain" description="DNA methylase N-4/N-6" evidence="9">
    <location>
        <begin position="28"/>
        <end position="243"/>
    </location>
</feature>
<dbReference type="Pfam" id="PF01555">
    <property type="entry name" value="N6_N4_Mtase"/>
    <property type="match status" value="1"/>
</dbReference>
<name>M0DYG6_9EURY</name>
<keyword evidence="2 8" id="KW-0489">Methyltransferase</keyword>
<dbReference type="PATRIC" id="fig|1227485.3.peg.580"/>
<keyword evidence="5 8" id="KW-0680">Restriction system</keyword>
<protein>
    <recommendedName>
        <fullName evidence="8">Type II methyltransferase</fullName>
        <ecNumber evidence="8">2.1.1.113</ecNumber>
    </recommendedName>
    <alternativeName>
        <fullName evidence="8">N-4 cytosine-specific methyltransferase</fullName>
    </alternativeName>
</protein>
<dbReference type="SUPFAM" id="SSF53335">
    <property type="entry name" value="S-adenosyl-L-methionine-dependent methyltransferases"/>
    <property type="match status" value="1"/>
</dbReference>
<evidence type="ECO:0000256" key="7">
    <source>
        <dbReference type="ARBA" id="ARBA00049120"/>
    </source>
</evidence>
<evidence type="ECO:0000256" key="2">
    <source>
        <dbReference type="ARBA" id="ARBA00022603"/>
    </source>
</evidence>
<dbReference type="PROSITE" id="PS00093">
    <property type="entry name" value="N4_MTASE"/>
    <property type="match status" value="1"/>
</dbReference>
<dbReference type="GO" id="GO:0008170">
    <property type="term" value="F:N-methyltransferase activity"/>
    <property type="evidence" value="ECO:0007669"/>
    <property type="project" value="InterPro"/>
</dbReference>
<evidence type="ECO:0000256" key="6">
    <source>
        <dbReference type="ARBA" id="ARBA00023125"/>
    </source>
</evidence>
<evidence type="ECO:0000256" key="4">
    <source>
        <dbReference type="ARBA" id="ARBA00022691"/>
    </source>
</evidence>
<evidence type="ECO:0000313" key="11">
    <source>
        <dbReference type="Proteomes" id="UP000011523"/>
    </source>
</evidence>
<evidence type="ECO:0000256" key="3">
    <source>
        <dbReference type="ARBA" id="ARBA00022679"/>
    </source>
</evidence>
<dbReference type="EMBL" id="AOJD01000024">
    <property type="protein sequence ID" value="ELZ39762.1"/>
    <property type="molecule type" value="Genomic_DNA"/>
</dbReference>
<dbReference type="RefSeq" id="WP_006628305.1">
    <property type="nucleotide sequence ID" value="NZ_AOJD01000024.1"/>
</dbReference>
<accession>M0DYG6</accession>
<dbReference type="Proteomes" id="UP000011523">
    <property type="component" value="Unassembled WGS sequence"/>
</dbReference>
<evidence type="ECO:0000256" key="5">
    <source>
        <dbReference type="ARBA" id="ARBA00022747"/>
    </source>
</evidence>
<evidence type="ECO:0000313" key="10">
    <source>
        <dbReference type="EMBL" id="ELZ39762.1"/>
    </source>
</evidence>
<dbReference type="GO" id="GO:0003677">
    <property type="term" value="F:DNA binding"/>
    <property type="evidence" value="ECO:0007669"/>
    <property type="project" value="UniProtKB-KW"/>
</dbReference>
<evidence type="ECO:0000256" key="1">
    <source>
        <dbReference type="ARBA" id="ARBA00010203"/>
    </source>
</evidence>
<comment type="similarity">
    <text evidence="1">Belongs to the N(4)/N(6)-methyltransferase family. N(4) subfamily.</text>
</comment>
<dbReference type="PRINTS" id="PR00508">
    <property type="entry name" value="S21N4MTFRASE"/>
</dbReference>